<accession>A0A085ZUA8</accession>
<dbReference type="InterPro" id="IPR001789">
    <property type="entry name" value="Sig_transdc_resp-reg_receiver"/>
</dbReference>
<evidence type="ECO:0000256" key="1">
    <source>
        <dbReference type="PROSITE-ProRule" id="PRU00169"/>
    </source>
</evidence>
<dbReference type="SUPFAM" id="SSF52172">
    <property type="entry name" value="CheY-like"/>
    <property type="match status" value="1"/>
</dbReference>
<dbReference type="RefSeq" id="WP_034703402.1">
    <property type="nucleotide sequence ID" value="NZ_JPRO01000004.1"/>
</dbReference>
<comment type="caution">
    <text evidence="3">The sequence shown here is derived from an EMBL/GenBank/DDBJ whole genome shotgun (WGS) entry which is preliminary data.</text>
</comment>
<feature type="domain" description="Response regulatory" evidence="2">
    <location>
        <begin position="7"/>
        <end position="128"/>
    </location>
</feature>
<sequence length="149" mass="17145">MNREYLNVIAADDDEGNIIFFKNIFRDLKVGVKSQCFSNGDDLMKYLSSSDVIIPEVIFIKYDIPGKSCMKCLREIKINPRFSNIVLAVYAQQISENEIEEIFVNGANIFMRKPETYDGLKKSLTEIITINWQYHSSGLNKDNFIMKIG</sequence>
<organism evidence="3 4">
    <name type="scientific">Chryseobacterium luteum</name>
    <dbReference type="NCBI Taxonomy" id="421531"/>
    <lineage>
        <taxon>Bacteria</taxon>
        <taxon>Pseudomonadati</taxon>
        <taxon>Bacteroidota</taxon>
        <taxon>Flavobacteriia</taxon>
        <taxon>Flavobacteriales</taxon>
        <taxon>Weeksellaceae</taxon>
        <taxon>Chryseobacterium group</taxon>
        <taxon>Chryseobacterium</taxon>
    </lineage>
</organism>
<gene>
    <name evidence="3" type="ORF">IX38_07640</name>
</gene>
<name>A0A085ZUA8_9FLAO</name>
<dbReference type="STRING" id="421531.IX38_07640"/>
<dbReference type="Proteomes" id="UP000028703">
    <property type="component" value="Unassembled WGS sequence"/>
</dbReference>
<protein>
    <submittedName>
        <fullName evidence="3">Transcriptional regulator</fullName>
    </submittedName>
</protein>
<reference evidence="3 4" key="1">
    <citation type="submission" date="2014-07" db="EMBL/GenBank/DDBJ databases">
        <title>Genome of Chryseobacterium luteum DSM 18605.</title>
        <authorList>
            <person name="Stropko S.J."/>
            <person name="Pipes S.E."/>
            <person name="Newman J.D."/>
        </authorList>
    </citation>
    <scope>NUCLEOTIDE SEQUENCE [LARGE SCALE GENOMIC DNA]</scope>
    <source>
        <strain evidence="3 4">DSM 18605</strain>
    </source>
</reference>
<dbReference type="EMBL" id="JPRO01000004">
    <property type="protein sequence ID" value="KFF08022.1"/>
    <property type="molecule type" value="Genomic_DNA"/>
</dbReference>
<dbReference type="Gene3D" id="3.40.50.2300">
    <property type="match status" value="1"/>
</dbReference>
<dbReference type="OrthoDB" id="7631574at2"/>
<keyword evidence="4" id="KW-1185">Reference proteome</keyword>
<dbReference type="AlphaFoldDB" id="A0A085ZUA8"/>
<dbReference type="GO" id="GO:0000160">
    <property type="term" value="P:phosphorelay signal transduction system"/>
    <property type="evidence" value="ECO:0007669"/>
    <property type="project" value="InterPro"/>
</dbReference>
<dbReference type="eggNOG" id="COG0745">
    <property type="taxonomic scope" value="Bacteria"/>
</dbReference>
<dbReference type="InterPro" id="IPR011006">
    <property type="entry name" value="CheY-like_superfamily"/>
</dbReference>
<proteinExistence type="predicted"/>
<comment type="caution">
    <text evidence="1">Lacks conserved residue(s) required for the propagation of feature annotation.</text>
</comment>
<evidence type="ECO:0000259" key="2">
    <source>
        <dbReference type="PROSITE" id="PS50110"/>
    </source>
</evidence>
<evidence type="ECO:0000313" key="3">
    <source>
        <dbReference type="EMBL" id="KFF08022.1"/>
    </source>
</evidence>
<dbReference type="PROSITE" id="PS50110">
    <property type="entry name" value="RESPONSE_REGULATORY"/>
    <property type="match status" value="1"/>
</dbReference>
<evidence type="ECO:0000313" key="4">
    <source>
        <dbReference type="Proteomes" id="UP000028703"/>
    </source>
</evidence>